<proteinExistence type="inferred from homology"/>
<dbReference type="Pfam" id="PF01594">
    <property type="entry name" value="AI-2E_transport"/>
    <property type="match status" value="1"/>
</dbReference>
<dbReference type="Proteomes" id="UP000265768">
    <property type="component" value="Unassembled WGS sequence"/>
</dbReference>
<feature type="compositionally biased region" description="Low complexity" evidence="8">
    <location>
        <begin position="385"/>
        <end position="405"/>
    </location>
</feature>
<dbReference type="EMBL" id="QZEY01000002">
    <property type="protein sequence ID" value="RJL34641.1"/>
    <property type="molecule type" value="Genomic_DNA"/>
</dbReference>
<organism evidence="10 11">
    <name type="scientific">Bailinhaonella thermotolerans</name>
    <dbReference type="NCBI Taxonomy" id="1070861"/>
    <lineage>
        <taxon>Bacteria</taxon>
        <taxon>Bacillati</taxon>
        <taxon>Actinomycetota</taxon>
        <taxon>Actinomycetes</taxon>
        <taxon>Streptosporangiales</taxon>
        <taxon>Streptosporangiaceae</taxon>
        <taxon>Bailinhaonella</taxon>
    </lineage>
</organism>
<evidence type="ECO:0000256" key="2">
    <source>
        <dbReference type="ARBA" id="ARBA00009773"/>
    </source>
</evidence>
<keyword evidence="11" id="KW-1185">Reference proteome</keyword>
<feature type="transmembrane region" description="Helical" evidence="9">
    <location>
        <begin position="57"/>
        <end position="80"/>
    </location>
</feature>
<dbReference type="PANTHER" id="PTHR21716">
    <property type="entry name" value="TRANSMEMBRANE PROTEIN"/>
    <property type="match status" value="1"/>
</dbReference>
<feature type="compositionally biased region" description="Gly residues" evidence="8">
    <location>
        <begin position="366"/>
        <end position="384"/>
    </location>
</feature>
<evidence type="ECO:0000256" key="6">
    <source>
        <dbReference type="ARBA" id="ARBA00022989"/>
    </source>
</evidence>
<keyword evidence="3" id="KW-0813">Transport</keyword>
<evidence type="ECO:0000313" key="11">
    <source>
        <dbReference type="Proteomes" id="UP000265768"/>
    </source>
</evidence>
<feature type="transmembrane region" description="Helical" evidence="9">
    <location>
        <begin position="138"/>
        <end position="163"/>
    </location>
</feature>
<evidence type="ECO:0000256" key="4">
    <source>
        <dbReference type="ARBA" id="ARBA00022475"/>
    </source>
</evidence>
<dbReference type="InterPro" id="IPR002549">
    <property type="entry name" value="AI-2E-like"/>
</dbReference>
<dbReference type="AlphaFoldDB" id="A0A3A4B8V1"/>
<evidence type="ECO:0000256" key="7">
    <source>
        <dbReference type="ARBA" id="ARBA00023136"/>
    </source>
</evidence>
<feature type="transmembrane region" description="Helical" evidence="9">
    <location>
        <begin position="28"/>
        <end position="45"/>
    </location>
</feature>
<accession>A0A3A4B8V1</accession>
<dbReference type="PANTHER" id="PTHR21716:SF53">
    <property type="entry name" value="PERMEASE PERM-RELATED"/>
    <property type="match status" value="1"/>
</dbReference>
<keyword evidence="7 9" id="KW-0472">Membrane</keyword>
<evidence type="ECO:0000256" key="3">
    <source>
        <dbReference type="ARBA" id="ARBA00022448"/>
    </source>
</evidence>
<comment type="similarity">
    <text evidence="2">Belongs to the autoinducer-2 exporter (AI-2E) (TC 2.A.86) family.</text>
</comment>
<evidence type="ECO:0000256" key="5">
    <source>
        <dbReference type="ARBA" id="ARBA00022692"/>
    </source>
</evidence>
<keyword evidence="6 9" id="KW-1133">Transmembrane helix</keyword>
<feature type="transmembrane region" description="Helical" evidence="9">
    <location>
        <begin position="228"/>
        <end position="252"/>
    </location>
</feature>
<dbReference type="GO" id="GO:0055085">
    <property type="term" value="P:transmembrane transport"/>
    <property type="evidence" value="ECO:0007669"/>
    <property type="project" value="TreeGrafter"/>
</dbReference>
<feature type="transmembrane region" description="Helical" evidence="9">
    <location>
        <begin position="296"/>
        <end position="324"/>
    </location>
</feature>
<protein>
    <submittedName>
        <fullName evidence="10">AI-2E family transporter</fullName>
    </submittedName>
</protein>
<dbReference type="OrthoDB" id="9784366at2"/>
<reference evidence="10 11" key="1">
    <citation type="submission" date="2018-09" db="EMBL/GenBank/DDBJ databases">
        <title>YIM 75507 draft genome.</title>
        <authorList>
            <person name="Tang S."/>
            <person name="Feng Y."/>
        </authorList>
    </citation>
    <scope>NUCLEOTIDE SEQUENCE [LARGE SCALE GENOMIC DNA]</scope>
    <source>
        <strain evidence="10 11">YIM 75507</strain>
    </source>
</reference>
<gene>
    <name evidence="10" type="ORF">D5H75_07235</name>
</gene>
<feature type="compositionally biased region" description="Pro residues" evidence="8">
    <location>
        <begin position="337"/>
        <end position="365"/>
    </location>
</feature>
<evidence type="ECO:0000256" key="1">
    <source>
        <dbReference type="ARBA" id="ARBA00004651"/>
    </source>
</evidence>
<evidence type="ECO:0000256" key="9">
    <source>
        <dbReference type="SAM" id="Phobius"/>
    </source>
</evidence>
<keyword evidence="5 9" id="KW-0812">Transmembrane</keyword>
<keyword evidence="4" id="KW-1003">Cell membrane</keyword>
<feature type="region of interest" description="Disordered" evidence="8">
    <location>
        <begin position="333"/>
        <end position="405"/>
    </location>
</feature>
<dbReference type="GO" id="GO:0005886">
    <property type="term" value="C:plasma membrane"/>
    <property type="evidence" value="ECO:0007669"/>
    <property type="project" value="UniProtKB-SubCell"/>
</dbReference>
<comment type="subcellular location">
    <subcellularLocation>
        <location evidence="1">Cell membrane</location>
        <topology evidence="1">Multi-pass membrane protein</topology>
    </subcellularLocation>
</comment>
<comment type="caution">
    <text evidence="10">The sequence shown here is derived from an EMBL/GenBank/DDBJ whole genome shotgun (WGS) entry which is preliminary data.</text>
</comment>
<feature type="transmembrane region" description="Helical" evidence="9">
    <location>
        <begin position="198"/>
        <end position="222"/>
    </location>
</feature>
<evidence type="ECO:0000256" key="8">
    <source>
        <dbReference type="SAM" id="MobiDB-lite"/>
    </source>
</evidence>
<name>A0A3A4B8V1_9ACTN</name>
<sequence length="405" mass="41802">MAAWSWRLILIGAVLYFLVQIVARLQFVALPCAVALLLTALLYPMKARLSALGLNSMSATWLTMLAAFAILVGTGVMVGVRANEEFPKLADQVKRTAEEIQTWLVTGPIGLKESQLAQMVSELTDQINQQRSAITGTVVTGATVAIEVLAAIVLILFVAFFLLKDGDRIWSWFLGAFGGTAPRVDRAGRAAWHTLSQYVQGTVIVAAIHGFIIGLVLAIMGVPLWAPLAVLIFLASFIPVVGILFAGGLATLVTFGAKGWLLAVVFLGILIVEQQLENHVLQPLVVGRAVKFHPLAIILVLAVGGILAGVAGAAVAVPIAAVVYRAIPELKADRPELPPVPEPPPWERAADPPEPGPPGSGPAPGGPGTGDQGPGDPGSGGAGTDGAPAAGAAPASGAAPADSAR</sequence>
<evidence type="ECO:0000313" key="10">
    <source>
        <dbReference type="EMBL" id="RJL34641.1"/>
    </source>
</evidence>
<feature type="transmembrane region" description="Helical" evidence="9">
    <location>
        <begin position="259"/>
        <end position="276"/>
    </location>
</feature>